<dbReference type="OrthoDB" id="9787807at2"/>
<comment type="caution">
    <text evidence="1">The sequence shown here is derived from an EMBL/GenBank/DDBJ whole genome shotgun (WGS) entry which is preliminary data.</text>
</comment>
<dbReference type="InterPro" id="IPR029063">
    <property type="entry name" value="SAM-dependent_MTases_sf"/>
</dbReference>
<dbReference type="RefSeq" id="WP_110822119.1">
    <property type="nucleotide sequence ID" value="NZ_PRLG01000029.1"/>
</dbReference>
<reference evidence="1 2" key="1">
    <citation type="submission" date="2018-01" db="EMBL/GenBank/DDBJ databases">
        <title>Genome sequence of the PGP bacterium Paenibacillus illinoisensis E3.</title>
        <authorList>
            <person name="Rolli E."/>
            <person name="Marasco R."/>
            <person name="Bessem C."/>
            <person name="Michoud G."/>
            <person name="Gaiarsa S."/>
            <person name="Borin S."/>
            <person name="Daffonchio D."/>
        </authorList>
    </citation>
    <scope>NUCLEOTIDE SEQUENCE [LARGE SCALE GENOMIC DNA]</scope>
    <source>
        <strain evidence="1 2">E3</strain>
    </source>
</reference>
<sequence>MSREEQQENKSLGLELEKIIFIGRTYEEYMSMFNFTVEDLRGRSILDCPGGACSFSSHARRHGVDSMAADIAYEHEIDKLELKGQQDVEHTIEQLEQVHDRYRWDYFGSMDGLKQARMTALRDCTADMRSFPLQYVYAELPVLPFTDEQFDMTLSAHFLFTYADRLDFSFHERTILELLRVTRQELRIFPTVELSGKRYEHMDEIKSFLKNLGFSVTEVSTTYEFQQGAHTMLKITKPES</sequence>
<evidence type="ECO:0008006" key="3">
    <source>
        <dbReference type="Google" id="ProtNLM"/>
    </source>
</evidence>
<evidence type="ECO:0000313" key="1">
    <source>
        <dbReference type="EMBL" id="PYY26021.1"/>
    </source>
</evidence>
<dbReference type="AlphaFoldDB" id="A0A2W0CQP4"/>
<dbReference type="SUPFAM" id="SSF53335">
    <property type="entry name" value="S-adenosyl-L-methionine-dependent methyltransferases"/>
    <property type="match status" value="1"/>
</dbReference>
<protein>
    <recommendedName>
        <fullName evidence="3">SAM-dependent methyltransferase</fullName>
    </recommendedName>
</protein>
<name>A0A2W0CQP4_9BACL</name>
<proteinExistence type="predicted"/>
<accession>A0A2W0CQP4</accession>
<gene>
    <name evidence="1" type="ORF">PIL02S_05391</name>
</gene>
<organism evidence="1 2">
    <name type="scientific">Paenibacillus illinoisensis</name>
    <dbReference type="NCBI Taxonomy" id="59845"/>
    <lineage>
        <taxon>Bacteria</taxon>
        <taxon>Bacillati</taxon>
        <taxon>Bacillota</taxon>
        <taxon>Bacilli</taxon>
        <taxon>Bacillales</taxon>
        <taxon>Paenibacillaceae</taxon>
        <taxon>Paenibacillus</taxon>
    </lineage>
</organism>
<evidence type="ECO:0000313" key="2">
    <source>
        <dbReference type="Proteomes" id="UP000247459"/>
    </source>
</evidence>
<dbReference type="EMBL" id="PRLG01000029">
    <property type="protein sequence ID" value="PYY26021.1"/>
    <property type="molecule type" value="Genomic_DNA"/>
</dbReference>
<dbReference type="Gene3D" id="3.40.50.150">
    <property type="entry name" value="Vaccinia Virus protein VP39"/>
    <property type="match status" value="1"/>
</dbReference>
<dbReference type="Proteomes" id="UP000247459">
    <property type="component" value="Unassembled WGS sequence"/>
</dbReference>